<dbReference type="InterPro" id="IPR024078">
    <property type="entry name" value="LmbE-like_dom_sf"/>
</dbReference>
<protein>
    <recommendedName>
        <fullName evidence="2">PIG-L family deacetylase</fullName>
    </recommendedName>
</protein>
<dbReference type="Pfam" id="PF02585">
    <property type="entry name" value="PIG-L"/>
    <property type="match status" value="1"/>
</dbReference>
<comment type="caution">
    <text evidence="1">The sequence shown here is derived from an EMBL/GenBank/DDBJ whole genome shotgun (WGS) entry which is preliminary data.</text>
</comment>
<evidence type="ECO:0000313" key="1">
    <source>
        <dbReference type="EMBL" id="KKN75491.1"/>
    </source>
</evidence>
<dbReference type="EMBL" id="LAZR01000309">
    <property type="protein sequence ID" value="KKN75491.1"/>
    <property type="molecule type" value="Genomic_DNA"/>
</dbReference>
<accession>A0A0F9VPU6</accession>
<gene>
    <name evidence="1" type="ORF">LCGC14_0379950</name>
</gene>
<dbReference type="Gene3D" id="3.40.50.10320">
    <property type="entry name" value="LmbE-like"/>
    <property type="match status" value="1"/>
</dbReference>
<proteinExistence type="predicted"/>
<evidence type="ECO:0008006" key="2">
    <source>
        <dbReference type="Google" id="ProtNLM"/>
    </source>
</evidence>
<organism evidence="1">
    <name type="scientific">marine sediment metagenome</name>
    <dbReference type="NCBI Taxonomy" id="412755"/>
    <lineage>
        <taxon>unclassified sequences</taxon>
        <taxon>metagenomes</taxon>
        <taxon>ecological metagenomes</taxon>
    </lineage>
</organism>
<dbReference type="GO" id="GO:0016811">
    <property type="term" value="F:hydrolase activity, acting on carbon-nitrogen (but not peptide) bonds, in linear amides"/>
    <property type="evidence" value="ECO:0007669"/>
    <property type="project" value="TreeGrafter"/>
</dbReference>
<dbReference type="PANTHER" id="PTHR12993:SF29">
    <property type="entry name" value="BLR3841 PROTEIN"/>
    <property type="match status" value="1"/>
</dbReference>
<dbReference type="SUPFAM" id="SSF102588">
    <property type="entry name" value="LmbE-like"/>
    <property type="match status" value="1"/>
</dbReference>
<name>A0A0F9VPU6_9ZZZZ</name>
<dbReference type="PANTHER" id="PTHR12993">
    <property type="entry name" value="N-ACETYLGLUCOSAMINYL-PHOSPHATIDYLINOSITOL DE-N-ACETYLASE-RELATED"/>
    <property type="match status" value="1"/>
</dbReference>
<sequence>MTDTGVPQAFAAERVLVVAPHPDDESLGCGGAIARSAALGRQTHTIFVTDGGASHPGSATWSRERLAAQREVEASNALECLGAGDHPRRFLRLWDADMPAEDTALWREAKSKVVQIVKDFRPDLVLLPWRRDPHRDHRDSWGLVTAALTTAAQQPLQLEYAIWLDELGAADARPRAGEMVERRLDITSHQAAKRVAVAAHVSQTSELIADDPDGFRLNPATIARLTGPEEIYWQPCER</sequence>
<reference evidence="1" key="1">
    <citation type="journal article" date="2015" name="Nature">
        <title>Complex archaea that bridge the gap between prokaryotes and eukaryotes.</title>
        <authorList>
            <person name="Spang A."/>
            <person name="Saw J.H."/>
            <person name="Jorgensen S.L."/>
            <person name="Zaremba-Niedzwiedzka K."/>
            <person name="Martijn J."/>
            <person name="Lind A.E."/>
            <person name="van Eijk R."/>
            <person name="Schleper C."/>
            <person name="Guy L."/>
            <person name="Ettema T.J."/>
        </authorList>
    </citation>
    <scope>NUCLEOTIDE SEQUENCE</scope>
</reference>
<dbReference type="InterPro" id="IPR003737">
    <property type="entry name" value="GlcNAc_PI_deacetylase-related"/>
</dbReference>
<dbReference type="AlphaFoldDB" id="A0A0F9VPU6"/>